<evidence type="ECO:0000256" key="3">
    <source>
        <dbReference type="ARBA" id="ARBA00022980"/>
    </source>
</evidence>
<dbReference type="CDD" id="cd07564">
    <property type="entry name" value="nitrilases_CHs"/>
    <property type="match status" value="1"/>
</dbReference>
<sequence length="387" mass="41802">MRAKYQIAAVHAAPVYMDKEATTDKIVWLIEKAAQDSIDFLAFSEAFLPGYPYFVHLFAPVQIFQAVAAYGNESVTADGPEIDRIRAACGNHRVAISLGFSERISGGTALFNSQIFIDSNGSVLGVHRKLQPTLGERIVWAQGGGKSLRAYTSHDGYILGGLLCSENSMNGARQALLEDGEQLHVAAWPALSAIAAHAETVDLQTEAVTKGHAVGGQVFAIAVSDFIDDRCLNWITDNLGHPDHLVQGGGGGWSAIVHPNATYLAGPHTGATEKFVQCEIDLSDISISKVLADAVGHYKRPEVLRMSPYPKSRFNRGVPDAKIRIYDLGRKKASVDDFPCTVHLVSNEHEQLSSEALEAARICANKHLVKLPAKNPSTCASEYTPTI</sequence>
<evidence type="ECO:0000256" key="1">
    <source>
        <dbReference type="ARBA" id="ARBA00008129"/>
    </source>
</evidence>
<dbReference type="InterPro" id="IPR003010">
    <property type="entry name" value="C-N_Hydrolase"/>
</dbReference>
<comment type="similarity">
    <text evidence="2">Belongs to the universal ribosomal protein uL16 family.</text>
</comment>
<dbReference type="AlphaFoldDB" id="A0A9W9MUS9"/>
<evidence type="ECO:0000313" key="7">
    <source>
        <dbReference type="Proteomes" id="UP001150942"/>
    </source>
</evidence>
<dbReference type="Pfam" id="PF00795">
    <property type="entry name" value="CN_hydrolase"/>
    <property type="match status" value="1"/>
</dbReference>
<comment type="similarity">
    <text evidence="1">Belongs to the carbon-nitrogen hydrolase superfamily. Nitrilase family.</text>
</comment>
<keyword evidence="7" id="KW-1185">Reference proteome</keyword>
<name>A0A9W9MUS9_9EURO</name>
<evidence type="ECO:0000313" key="6">
    <source>
        <dbReference type="EMBL" id="KAJ5207929.1"/>
    </source>
</evidence>
<feature type="domain" description="CN hydrolase" evidence="5">
    <location>
        <begin position="5"/>
        <end position="282"/>
    </location>
</feature>
<dbReference type="EMBL" id="JAPQKQ010000002">
    <property type="protein sequence ID" value="KAJ5207929.1"/>
    <property type="molecule type" value="Genomic_DNA"/>
</dbReference>
<dbReference type="PANTHER" id="PTHR46044">
    <property type="entry name" value="NITRILASE"/>
    <property type="match status" value="1"/>
</dbReference>
<reference evidence="6" key="2">
    <citation type="journal article" date="2023" name="IMA Fungus">
        <title>Comparative genomic study of the Penicillium genus elucidates a diverse pangenome and 15 lateral gene transfer events.</title>
        <authorList>
            <person name="Petersen C."/>
            <person name="Sorensen T."/>
            <person name="Nielsen M.R."/>
            <person name="Sondergaard T.E."/>
            <person name="Sorensen J.L."/>
            <person name="Fitzpatrick D.A."/>
            <person name="Frisvad J.C."/>
            <person name="Nielsen K.L."/>
        </authorList>
    </citation>
    <scope>NUCLEOTIDE SEQUENCE</scope>
    <source>
        <strain evidence="6">IBT 20477</strain>
    </source>
</reference>
<dbReference type="OrthoDB" id="10250282at2759"/>
<dbReference type="InterPro" id="IPR036920">
    <property type="entry name" value="Ribosomal_uL16_sf"/>
</dbReference>
<dbReference type="GO" id="GO:0005840">
    <property type="term" value="C:ribosome"/>
    <property type="evidence" value="ECO:0007669"/>
    <property type="project" value="UniProtKB-KW"/>
</dbReference>
<dbReference type="Proteomes" id="UP001150942">
    <property type="component" value="Unassembled WGS sequence"/>
</dbReference>
<gene>
    <name evidence="6" type="ORF">N7449_002308</name>
</gene>
<evidence type="ECO:0000259" key="5">
    <source>
        <dbReference type="PROSITE" id="PS50263"/>
    </source>
</evidence>
<dbReference type="GO" id="GO:0003735">
    <property type="term" value="F:structural constituent of ribosome"/>
    <property type="evidence" value="ECO:0007669"/>
    <property type="project" value="InterPro"/>
</dbReference>
<dbReference type="InterPro" id="IPR047873">
    <property type="entry name" value="Ribosomal_uL16"/>
</dbReference>
<dbReference type="GO" id="GO:0003824">
    <property type="term" value="F:catalytic activity"/>
    <property type="evidence" value="ECO:0007669"/>
    <property type="project" value="InterPro"/>
</dbReference>
<evidence type="ECO:0000256" key="4">
    <source>
        <dbReference type="ARBA" id="ARBA00023274"/>
    </source>
</evidence>
<keyword evidence="3" id="KW-0689">Ribosomal protein</keyword>
<keyword evidence="4" id="KW-0687">Ribonucleoprotein</keyword>
<dbReference type="GO" id="GO:0006412">
    <property type="term" value="P:translation"/>
    <property type="evidence" value="ECO:0007669"/>
    <property type="project" value="InterPro"/>
</dbReference>
<dbReference type="PANTHER" id="PTHR46044:SF1">
    <property type="entry name" value="CN HYDROLASE DOMAIN-CONTAINING PROTEIN"/>
    <property type="match status" value="1"/>
</dbReference>
<dbReference type="PROSITE" id="PS50263">
    <property type="entry name" value="CN_HYDROLASE"/>
    <property type="match status" value="1"/>
</dbReference>
<dbReference type="InterPro" id="IPR036526">
    <property type="entry name" value="C-N_Hydrolase_sf"/>
</dbReference>
<accession>A0A9W9MUS9</accession>
<evidence type="ECO:0000256" key="2">
    <source>
        <dbReference type="ARBA" id="ARBA00008931"/>
    </source>
</evidence>
<dbReference type="Gene3D" id="3.90.1170.10">
    <property type="entry name" value="Ribosomal protein L10e/L16"/>
    <property type="match status" value="1"/>
</dbReference>
<organism evidence="6 7">
    <name type="scientific">Penicillium cf. viridicatum</name>
    <dbReference type="NCBI Taxonomy" id="2972119"/>
    <lineage>
        <taxon>Eukaryota</taxon>
        <taxon>Fungi</taxon>
        <taxon>Dikarya</taxon>
        <taxon>Ascomycota</taxon>
        <taxon>Pezizomycotina</taxon>
        <taxon>Eurotiomycetes</taxon>
        <taxon>Eurotiomycetidae</taxon>
        <taxon>Eurotiales</taxon>
        <taxon>Aspergillaceae</taxon>
        <taxon>Penicillium</taxon>
    </lineage>
</organism>
<dbReference type="SUPFAM" id="SSF54686">
    <property type="entry name" value="Ribosomal protein L16p/L10e"/>
    <property type="match status" value="1"/>
</dbReference>
<dbReference type="InterPro" id="IPR044149">
    <property type="entry name" value="Nitrilases_CHs"/>
</dbReference>
<comment type="caution">
    <text evidence="6">The sequence shown here is derived from an EMBL/GenBank/DDBJ whole genome shotgun (WGS) entry which is preliminary data.</text>
</comment>
<dbReference type="GO" id="GO:1990904">
    <property type="term" value="C:ribonucleoprotein complex"/>
    <property type="evidence" value="ECO:0007669"/>
    <property type="project" value="UniProtKB-KW"/>
</dbReference>
<dbReference type="Gene3D" id="3.60.110.10">
    <property type="entry name" value="Carbon-nitrogen hydrolase"/>
    <property type="match status" value="1"/>
</dbReference>
<proteinExistence type="inferred from homology"/>
<protein>
    <recommendedName>
        <fullName evidence="5">CN hydrolase domain-containing protein</fullName>
    </recommendedName>
</protein>
<dbReference type="Pfam" id="PF00252">
    <property type="entry name" value="Ribosomal_L16"/>
    <property type="match status" value="1"/>
</dbReference>
<reference evidence="6" key="1">
    <citation type="submission" date="2022-11" db="EMBL/GenBank/DDBJ databases">
        <authorList>
            <person name="Petersen C."/>
        </authorList>
    </citation>
    <scope>NUCLEOTIDE SEQUENCE</scope>
    <source>
        <strain evidence="6">IBT 20477</strain>
    </source>
</reference>
<dbReference type="SUPFAM" id="SSF56317">
    <property type="entry name" value="Carbon-nitrogen hydrolase"/>
    <property type="match status" value="1"/>
</dbReference>